<gene>
    <name evidence="7" type="ordered locus">RLO149_c037940</name>
</gene>
<dbReference type="InterPro" id="IPR027417">
    <property type="entry name" value="P-loop_NTPase"/>
</dbReference>
<keyword evidence="1" id="KW-0813">Transport</keyword>
<keyword evidence="2" id="KW-0762">Sugar transport</keyword>
<protein>
    <submittedName>
        <fullName evidence="7">Sugar ABC transporter ATP-binding protein</fullName>
    </submittedName>
</protein>
<sequence>MTSHGQADLGMQAGHSRSHMSLTGITKRYGGVTALENVNFSCDLGSIHAVLGENGAGKSTLIKIMSGVVTPNEGVINLAGKPVSFPGPSAANAAGIVCIFQELSLLPDLSVSDNISIADPPRRFGLIDKRAQRRRAEELLARIGCEDVNPLSKVRDLALSRRQMVEIAKALAKDPTVLILDEATSALTASDVDRVFDILRKLRDDGISILSISHRMHEIEAVADMCSVFRNGKNVETFKQGTRSADEIVQMMIGREISAHFPPKPIKEPVQADAAPPVLQIRDYGWENTLRGISLSVRKGEIVGLGGLDGQGQKELLLGLFGVLKNTTGSVEIDGKPVHIRSPRDAKKAGIKIALVPEDRKTEGLMLPMSISDNLAIASLDRVSQGGRLNQKALDTAVGKAVERMQIKIGAEGDPVSTLSGGNQQKVVIAKWLMTEPRIILLNDPTRGIDVGTKQEIYLLLRELAAEGAAIILYSTDYEELIGCCDRVDVMYDGQIVRELAGDDITEHNIISSALNIKEAAQ</sequence>
<dbReference type="InterPro" id="IPR003593">
    <property type="entry name" value="AAA+_ATPase"/>
</dbReference>
<feature type="domain" description="ABC transporter" evidence="6">
    <location>
        <begin position="270"/>
        <end position="518"/>
    </location>
</feature>
<dbReference type="eggNOG" id="COG1129">
    <property type="taxonomic scope" value="Bacteria"/>
</dbReference>
<dbReference type="AlphaFoldDB" id="F7ZCD4"/>
<dbReference type="SUPFAM" id="SSF52540">
    <property type="entry name" value="P-loop containing nucleoside triphosphate hydrolases"/>
    <property type="match status" value="2"/>
</dbReference>
<name>F7ZCD4_ROSLO</name>
<dbReference type="SMART" id="SM00382">
    <property type="entry name" value="AAA"/>
    <property type="match status" value="1"/>
</dbReference>
<dbReference type="PANTHER" id="PTHR43790:SF9">
    <property type="entry name" value="GALACTOFURANOSE TRANSPORTER ATP-BINDING PROTEIN YTFR"/>
    <property type="match status" value="1"/>
</dbReference>
<reference evidence="7 8" key="1">
    <citation type="journal article" date="2011" name="BMC Genomics">
        <title>Comparative genome analysis and genome-guided physiological analysis of Roseobacter litoralis.</title>
        <authorList>
            <person name="Kalhoefer D."/>
            <person name="Thole S."/>
            <person name="Voget S."/>
            <person name="Lehmann R."/>
            <person name="Liesegang H."/>
            <person name="Wollher A."/>
            <person name="Daniel R."/>
            <person name="Simon M."/>
            <person name="Brinkhoff T."/>
        </authorList>
    </citation>
    <scope>NUCLEOTIDE SEQUENCE [LARGE SCALE GENOMIC DNA]</scope>
    <source>
        <strain evidence="8">ATCC 49566 / DSM 6996 / JCM 21268 / NBRC 15278 / OCh 149</strain>
    </source>
</reference>
<evidence type="ECO:0000313" key="8">
    <source>
        <dbReference type="Proteomes" id="UP000001353"/>
    </source>
</evidence>
<evidence type="ECO:0000313" key="7">
    <source>
        <dbReference type="EMBL" id="AEI95707.1"/>
    </source>
</evidence>
<evidence type="ECO:0000256" key="2">
    <source>
        <dbReference type="ARBA" id="ARBA00022597"/>
    </source>
</evidence>
<proteinExistence type="predicted"/>
<accession>F7ZCD4</accession>
<keyword evidence="8" id="KW-1185">Reference proteome</keyword>
<evidence type="ECO:0000256" key="1">
    <source>
        <dbReference type="ARBA" id="ARBA00022448"/>
    </source>
</evidence>
<dbReference type="GO" id="GO:0005524">
    <property type="term" value="F:ATP binding"/>
    <property type="evidence" value="ECO:0007669"/>
    <property type="project" value="UniProtKB-KW"/>
</dbReference>
<dbReference type="Gene3D" id="3.40.50.300">
    <property type="entry name" value="P-loop containing nucleotide triphosphate hydrolases"/>
    <property type="match status" value="2"/>
</dbReference>
<dbReference type="EMBL" id="CP002623">
    <property type="protein sequence ID" value="AEI95707.1"/>
    <property type="molecule type" value="Genomic_DNA"/>
</dbReference>
<dbReference type="STRING" id="391595.RLO149_c037940"/>
<dbReference type="PROSITE" id="PS00211">
    <property type="entry name" value="ABC_TRANSPORTER_1"/>
    <property type="match status" value="1"/>
</dbReference>
<dbReference type="PROSITE" id="PS50893">
    <property type="entry name" value="ABC_TRANSPORTER_2"/>
    <property type="match status" value="2"/>
</dbReference>
<dbReference type="CDD" id="cd03216">
    <property type="entry name" value="ABC_Carb_Monos_I"/>
    <property type="match status" value="1"/>
</dbReference>
<evidence type="ECO:0000256" key="3">
    <source>
        <dbReference type="ARBA" id="ARBA00022737"/>
    </source>
</evidence>
<dbReference type="RefSeq" id="WP_013963590.1">
    <property type="nucleotide sequence ID" value="NC_015730.1"/>
</dbReference>
<evidence type="ECO:0000256" key="5">
    <source>
        <dbReference type="ARBA" id="ARBA00022840"/>
    </source>
</evidence>
<keyword evidence="3" id="KW-0677">Repeat</keyword>
<keyword evidence="5 7" id="KW-0067">ATP-binding</keyword>
<keyword evidence="4" id="KW-0547">Nucleotide-binding</keyword>
<dbReference type="PANTHER" id="PTHR43790">
    <property type="entry name" value="CARBOHYDRATE TRANSPORT ATP-BINDING PROTEIN MG119-RELATED"/>
    <property type="match status" value="1"/>
</dbReference>
<dbReference type="InterPro" id="IPR003439">
    <property type="entry name" value="ABC_transporter-like_ATP-bd"/>
</dbReference>
<dbReference type="CDD" id="cd03215">
    <property type="entry name" value="ABC_Carb_Monos_II"/>
    <property type="match status" value="1"/>
</dbReference>
<dbReference type="InterPro" id="IPR050107">
    <property type="entry name" value="ABC_carbohydrate_import_ATPase"/>
</dbReference>
<dbReference type="InterPro" id="IPR017871">
    <property type="entry name" value="ABC_transporter-like_CS"/>
</dbReference>
<evidence type="ECO:0000259" key="6">
    <source>
        <dbReference type="PROSITE" id="PS50893"/>
    </source>
</evidence>
<evidence type="ECO:0000256" key="4">
    <source>
        <dbReference type="ARBA" id="ARBA00022741"/>
    </source>
</evidence>
<dbReference type="Pfam" id="PF00005">
    <property type="entry name" value="ABC_tran"/>
    <property type="match status" value="2"/>
</dbReference>
<dbReference type="KEGG" id="rli:RLO149_c037940"/>
<dbReference type="GO" id="GO:0016887">
    <property type="term" value="F:ATP hydrolysis activity"/>
    <property type="evidence" value="ECO:0007669"/>
    <property type="project" value="InterPro"/>
</dbReference>
<dbReference type="HOGENOM" id="CLU_000604_92_3_5"/>
<organism evidence="7 8">
    <name type="scientific">Roseobacter litoralis (strain ATCC 49566 / DSM 6996 / JCM 21268 / NBRC 15278 / OCh 149)</name>
    <dbReference type="NCBI Taxonomy" id="391595"/>
    <lineage>
        <taxon>Bacteria</taxon>
        <taxon>Pseudomonadati</taxon>
        <taxon>Pseudomonadota</taxon>
        <taxon>Alphaproteobacteria</taxon>
        <taxon>Rhodobacterales</taxon>
        <taxon>Roseobacteraceae</taxon>
        <taxon>Roseobacter</taxon>
    </lineage>
</organism>
<feature type="domain" description="ABC transporter" evidence="6">
    <location>
        <begin position="20"/>
        <end position="256"/>
    </location>
</feature>
<dbReference type="Proteomes" id="UP000001353">
    <property type="component" value="Chromosome"/>
</dbReference>